<dbReference type="PANTHER" id="PTHR43191">
    <property type="entry name" value="RRNA METHYLTRANSFERASE 3"/>
    <property type="match status" value="1"/>
</dbReference>
<dbReference type="SUPFAM" id="SSF55315">
    <property type="entry name" value="L30e-like"/>
    <property type="match status" value="1"/>
</dbReference>
<feature type="domain" description="RNA 2-O ribose methyltransferase substrate binding" evidence="4">
    <location>
        <begin position="29"/>
        <end position="96"/>
    </location>
</feature>
<dbReference type="GO" id="GO:0008173">
    <property type="term" value="F:RNA methyltransferase activity"/>
    <property type="evidence" value="ECO:0007669"/>
    <property type="project" value="InterPro"/>
</dbReference>
<dbReference type="EMBL" id="AVPE01000002">
    <property type="protein sequence ID" value="KGX93410.1"/>
    <property type="molecule type" value="Genomic_DNA"/>
</dbReference>
<dbReference type="Proteomes" id="UP000030528">
    <property type="component" value="Unassembled WGS sequence"/>
</dbReference>
<dbReference type="OrthoDB" id="9794400at2"/>
<protein>
    <submittedName>
        <fullName evidence="5">23S rRNA methyltransferase</fullName>
    </submittedName>
</protein>
<evidence type="ECO:0000256" key="2">
    <source>
        <dbReference type="ARBA" id="ARBA00022603"/>
    </source>
</evidence>
<dbReference type="AlphaFoldDB" id="A0A0A5GQF9"/>
<keyword evidence="3 5" id="KW-0808">Transferase</keyword>
<evidence type="ECO:0000259" key="4">
    <source>
        <dbReference type="SMART" id="SM00967"/>
    </source>
</evidence>
<dbReference type="Gene3D" id="3.30.1330.30">
    <property type="match status" value="1"/>
</dbReference>
<evidence type="ECO:0000313" key="6">
    <source>
        <dbReference type="Proteomes" id="UP000030528"/>
    </source>
</evidence>
<accession>A0A0A5GQF9</accession>
<reference evidence="5 6" key="1">
    <citation type="submission" date="2013-08" db="EMBL/GenBank/DDBJ databases">
        <authorList>
            <person name="Huang J."/>
            <person name="Wang G."/>
        </authorList>
    </citation>
    <scope>NUCLEOTIDE SEQUENCE [LARGE SCALE GENOMIC DNA]</scope>
    <source>
        <strain evidence="5 6">JSM 076056</strain>
    </source>
</reference>
<dbReference type="SUPFAM" id="SSF75217">
    <property type="entry name" value="alpha/beta knot"/>
    <property type="match status" value="1"/>
</dbReference>
<dbReference type="SMART" id="SM00967">
    <property type="entry name" value="SpoU_sub_bind"/>
    <property type="match status" value="1"/>
</dbReference>
<keyword evidence="6" id="KW-1185">Reference proteome</keyword>
<dbReference type="GO" id="GO:0005737">
    <property type="term" value="C:cytoplasm"/>
    <property type="evidence" value="ECO:0007669"/>
    <property type="project" value="UniProtKB-ARBA"/>
</dbReference>
<dbReference type="Pfam" id="PF22435">
    <property type="entry name" value="MRM3-like_sub_bind"/>
    <property type="match status" value="1"/>
</dbReference>
<evidence type="ECO:0000256" key="1">
    <source>
        <dbReference type="ARBA" id="ARBA00007228"/>
    </source>
</evidence>
<dbReference type="eggNOG" id="COG0566">
    <property type="taxonomic scope" value="Bacteria"/>
</dbReference>
<dbReference type="GO" id="GO:0006396">
    <property type="term" value="P:RNA processing"/>
    <property type="evidence" value="ECO:0007669"/>
    <property type="project" value="InterPro"/>
</dbReference>
<dbReference type="CDD" id="cd18095">
    <property type="entry name" value="SpoU-like_rRNA-MTase"/>
    <property type="match status" value="1"/>
</dbReference>
<comment type="similarity">
    <text evidence="1">Belongs to the class IV-like SAM-binding methyltransferase superfamily. RNA methyltransferase TrmH family.</text>
</comment>
<evidence type="ECO:0000256" key="3">
    <source>
        <dbReference type="ARBA" id="ARBA00022679"/>
    </source>
</evidence>
<sequence>MITSLQNGYVKRWKKLKRRRGREKERAFLVEGFHLVEEALKSDWTVQEIVIREDINIQNEWQGYKYVQVTNEVFQEIADTDHPQGVAAVVEMKEMEWEGANRVLLLDSIQDPGNLGTIIRTADAAGFDAIMLGKGTVDPYNDKVIRSTQGSIFHLPVFQEELEEIIPSMRQEGTTVWATSLQGATPYMEKTIPDEPFALLVGNEGSGVQEELLQLADERVNIPMYGQAESLNVAVATGILLYAMRG</sequence>
<dbReference type="GO" id="GO:0032259">
    <property type="term" value="P:methylation"/>
    <property type="evidence" value="ECO:0007669"/>
    <property type="project" value="UniProtKB-KW"/>
</dbReference>
<dbReference type="InterPro" id="IPR029064">
    <property type="entry name" value="Ribosomal_eL30-like_sf"/>
</dbReference>
<dbReference type="InterPro" id="IPR029026">
    <property type="entry name" value="tRNA_m1G_MTases_N"/>
</dbReference>
<gene>
    <name evidence="5" type="ORF">N781_10165</name>
</gene>
<proteinExistence type="inferred from homology"/>
<dbReference type="RefSeq" id="WP_026801975.1">
    <property type="nucleotide sequence ID" value="NZ_AVPE01000002.1"/>
</dbReference>
<dbReference type="InterPro" id="IPR051259">
    <property type="entry name" value="rRNA_Methyltransferase"/>
</dbReference>
<dbReference type="InterPro" id="IPR001537">
    <property type="entry name" value="SpoU_MeTrfase"/>
</dbReference>
<organism evidence="5 6">
    <name type="scientific">Pontibacillus halophilus JSM 076056 = DSM 19796</name>
    <dbReference type="NCBI Taxonomy" id="1385510"/>
    <lineage>
        <taxon>Bacteria</taxon>
        <taxon>Bacillati</taxon>
        <taxon>Bacillota</taxon>
        <taxon>Bacilli</taxon>
        <taxon>Bacillales</taxon>
        <taxon>Bacillaceae</taxon>
        <taxon>Pontibacillus</taxon>
    </lineage>
</organism>
<dbReference type="GO" id="GO:0003723">
    <property type="term" value="F:RNA binding"/>
    <property type="evidence" value="ECO:0007669"/>
    <property type="project" value="InterPro"/>
</dbReference>
<dbReference type="PANTHER" id="PTHR43191:SF2">
    <property type="entry name" value="RRNA METHYLTRANSFERASE 3, MITOCHONDRIAL"/>
    <property type="match status" value="1"/>
</dbReference>
<comment type="caution">
    <text evidence="5">The sequence shown here is derived from an EMBL/GenBank/DDBJ whole genome shotgun (WGS) entry which is preliminary data.</text>
</comment>
<dbReference type="InterPro" id="IPR053888">
    <property type="entry name" value="MRM3-like_sub_bind"/>
</dbReference>
<name>A0A0A5GQF9_9BACI</name>
<dbReference type="STRING" id="1385510.GCA_000425205_00943"/>
<dbReference type="InterPro" id="IPR029028">
    <property type="entry name" value="Alpha/beta_knot_MTases"/>
</dbReference>
<evidence type="ECO:0000313" key="5">
    <source>
        <dbReference type="EMBL" id="KGX93410.1"/>
    </source>
</evidence>
<dbReference type="Pfam" id="PF00588">
    <property type="entry name" value="SpoU_methylase"/>
    <property type="match status" value="1"/>
</dbReference>
<dbReference type="Gene3D" id="3.40.1280.10">
    <property type="match status" value="1"/>
</dbReference>
<dbReference type="InterPro" id="IPR013123">
    <property type="entry name" value="SpoU_subst-bd"/>
</dbReference>
<keyword evidence="2 5" id="KW-0489">Methyltransferase</keyword>